<accession>A0A6A5ZU13</accession>
<name>A0A6A5ZU13_9PLEO</name>
<dbReference type="InterPro" id="IPR001245">
    <property type="entry name" value="Ser-Thr/Tyr_kinase_cat_dom"/>
</dbReference>
<proteinExistence type="predicted"/>
<dbReference type="GO" id="GO:0005524">
    <property type="term" value="F:ATP binding"/>
    <property type="evidence" value="ECO:0007669"/>
    <property type="project" value="InterPro"/>
</dbReference>
<sequence>MQLNKCTFESVPRGFIPIAKAGEGACADVFLCLLNTSSSLQWAQKDPLSALVAVKVYKDTAPSVRKLLQGSIERELTTFQFLKKHWYEEGAEHFIQLLSFSSINDNENTESPRWLSTRAVLGSTTLSTVTSTFFHANTTVPEPFIWHTFLQLSSALLFLTSHSIIHGDLHSRNVLLDPLHRHNSGFPNLVIIDFGSSEEVGEGEEDTLHQYNTTDLCDLTLSLCSEMYTCSAEHAIMHPYRLWNNLGAEELEYVECRVERCAHSEDFLELLRACYLRVRHKNNVDVRCLRGRFEESARKGRDQMGGEALGVFESVVVNGAMVGVMEAEERVRVVLKGLDTIES</sequence>
<evidence type="ECO:0000256" key="1">
    <source>
        <dbReference type="ARBA" id="ARBA00004623"/>
    </source>
</evidence>
<dbReference type="Gene3D" id="1.10.510.10">
    <property type="entry name" value="Transferase(Phosphotransferase) domain 1"/>
    <property type="match status" value="1"/>
</dbReference>
<dbReference type="PANTHER" id="PTHR24348">
    <property type="entry name" value="SERINE/THREONINE-PROTEIN KINASE UNC-51-RELATED"/>
    <property type="match status" value="1"/>
</dbReference>
<keyword evidence="4" id="KW-0418">Kinase</keyword>
<gene>
    <name evidence="4" type="ORF">BDV96DRAFT_639686</name>
</gene>
<comment type="subcellular location">
    <subcellularLocation>
        <location evidence="1">Preautophagosomal structure membrane</location>
        <topology evidence="1">Peripheral membrane protein</topology>
    </subcellularLocation>
</comment>
<feature type="domain" description="Protein kinase" evidence="3">
    <location>
        <begin position="15"/>
        <end position="343"/>
    </location>
</feature>
<evidence type="ECO:0000256" key="2">
    <source>
        <dbReference type="ARBA" id="ARBA00030237"/>
    </source>
</evidence>
<dbReference type="GO" id="GO:0004674">
    <property type="term" value="F:protein serine/threonine kinase activity"/>
    <property type="evidence" value="ECO:0007669"/>
    <property type="project" value="InterPro"/>
</dbReference>
<evidence type="ECO:0000259" key="3">
    <source>
        <dbReference type="PROSITE" id="PS50011"/>
    </source>
</evidence>
<reference evidence="4" key="1">
    <citation type="journal article" date="2020" name="Stud. Mycol.">
        <title>101 Dothideomycetes genomes: a test case for predicting lifestyles and emergence of pathogens.</title>
        <authorList>
            <person name="Haridas S."/>
            <person name="Albert R."/>
            <person name="Binder M."/>
            <person name="Bloem J."/>
            <person name="Labutti K."/>
            <person name="Salamov A."/>
            <person name="Andreopoulos B."/>
            <person name="Baker S."/>
            <person name="Barry K."/>
            <person name="Bills G."/>
            <person name="Bluhm B."/>
            <person name="Cannon C."/>
            <person name="Castanera R."/>
            <person name="Culley D."/>
            <person name="Daum C."/>
            <person name="Ezra D."/>
            <person name="Gonzalez J."/>
            <person name="Henrissat B."/>
            <person name="Kuo A."/>
            <person name="Liang C."/>
            <person name="Lipzen A."/>
            <person name="Lutzoni F."/>
            <person name="Magnuson J."/>
            <person name="Mondo S."/>
            <person name="Nolan M."/>
            <person name="Ohm R."/>
            <person name="Pangilinan J."/>
            <person name="Park H.-J."/>
            <person name="Ramirez L."/>
            <person name="Alfaro M."/>
            <person name="Sun H."/>
            <person name="Tritt A."/>
            <person name="Yoshinaga Y."/>
            <person name="Zwiers L.-H."/>
            <person name="Turgeon B."/>
            <person name="Goodwin S."/>
            <person name="Spatafora J."/>
            <person name="Crous P."/>
            <person name="Grigoriev I."/>
        </authorList>
    </citation>
    <scope>NUCLEOTIDE SEQUENCE</scope>
    <source>
        <strain evidence="4">CBS 627.86</strain>
    </source>
</reference>
<dbReference type="InterPro" id="IPR045269">
    <property type="entry name" value="Atg1-like"/>
</dbReference>
<protein>
    <recommendedName>
        <fullName evidence="2">Autophagy-related protein 1</fullName>
    </recommendedName>
</protein>
<dbReference type="InterPro" id="IPR000719">
    <property type="entry name" value="Prot_kinase_dom"/>
</dbReference>
<dbReference type="SMART" id="SM00220">
    <property type="entry name" value="S_TKc"/>
    <property type="match status" value="1"/>
</dbReference>
<dbReference type="PANTHER" id="PTHR24348:SF68">
    <property type="entry name" value="SERINE_THREONINE-PROTEIN KINASE ATG1C"/>
    <property type="match status" value="1"/>
</dbReference>
<dbReference type="Pfam" id="PF07714">
    <property type="entry name" value="PK_Tyr_Ser-Thr"/>
    <property type="match status" value="1"/>
</dbReference>
<dbReference type="OrthoDB" id="5979581at2759"/>
<dbReference type="EMBL" id="ML977310">
    <property type="protein sequence ID" value="KAF2123140.1"/>
    <property type="molecule type" value="Genomic_DNA"/>
</dbReference>
<dbReference type="AlphaFoldDB" id="A0A6A5ZU13"/>
<organism evidence="4 5">
    <name type="scientific">Lophiotrema nucula</name>
    <dbReference type="NCBI Taxonomy" id="690887"/>
    <lineage>
        <taxon>Eukaryota</taxon>
        <taxon>Fungi</taxon>
        <taxon>Dikarya</taxon>
        <taxon>Ascomycota</taxon>
        <taxon>Pezizomycotina</taxon>
        <taxon>Dothideomycetes</taxon>
        <taxon>Pleosporomycetidae</taxon>
        <taxon>Pleosporales</taxon>
        <taxon>Lophiotremataceae</taxon>
        <taxon>Lophiotrema</taxon>
    </lineage>
</organism>
<dbReference type="PROSITE" id="PS50011">
    <property type="entry name" value="PROTEIN_KINASE_DOM"/>
    <property type="match status" value="1"/>
</dbReference>
<keyword evidence="4" id="KW-0808">Transferase</keyword>
<dbReference type="SUPFAM" id="SSF56112">
    <property type="entry name" value="Protein kinase-like (PK-like)"/>
    <property type="match status" value="1"/>
</dbReference>
<dbReference type="GO" id="GO:0010506">
    <property type="term" value="P:regulation of autophagy"/>
    <property type="evidence" value="ECO:0007669"/>
    <property type="project" value="InterPro"/>
</dbReference>
<keyword evidence="5" id="KW-1185">Reference proteome</keyword>
<evidence type="ECO:0000313" key="5">
    <source>
        <dbReference type="Proteomes" id="UP000799770"/>
    </source>
</evidence>
<evidence type="ECO:0000313" key="4">
    <source>
        <dbReference type="EMBL" id="KAF2123140.1"/>
    </source>
</evidence>
<dbReference type="Proteomes" id="UP000799770">
    <property type="component" value="Unassembled WGS sequence"/>
</dbReference>
<dbReference type="GO" id="GO:0034045">
    <property type="term" value="C:phagophore assembly site membrane"/>
    <property type="evidence" value="ECO:0007669"/>
    <property type="project" value="UniProtKB-SubCell"/>
</dbReference>
<dbReference type="InterPro" id="IPR011009">
    <property type="entry name" value="Kinase-like_dom_sf"/>
</dbReference>